<dbReference type="Gene3D" id="3.40.50.1970">
    <property type="match status" value="1"/>
</dbReference>
<feature type="domain" description="3-dehydroquinate synthase N-terminal" evidence="19">
    <location>
        <begin position="72"/>
        <end position="183"/>
    </location>
</feature>
<evidence type="ECO:0000256" key="16">
    <source>
        <dbReference type="ARBA" id="ARBA00023239"/>
    </source>
</evidence>
<feature type="binding site" evidence="18">
    <location>
        <begin position="133"/>
        <end position="134"/>
    </location>
    <ligand>
        <name>NAD(+)</name>
        <dbReference type="ChEBI" id="CHEBI:57540"/>
    </ligand>
</feature>
<keyword evidence="15 18" id="KW-0057">Aromatic amino acid biosynthesis</keyword>
<comment type="similarity">
    <text evidence="6 18">Belongs to the sugar phosphate cyclases superfamily. Dehydroquinate synthase family.</text>
</comment>
<keyword evidence="22" id="KW-1185">Reference proteome</keyword>
<feature type="binding site" evidence="18">
    <location>
        <position position="146"/>
    </location>
    <ligand>
        <name>NAD(+)</name>
        <dbReference type="ChEBI" id="CHEBI:57540"/>
    </ligand>
</feature>
<evidence type="ECO:0000259" key="19">
    <source>
        <dbReference type="Pfam" id="PF01761"/>
    </source>
</evidence>
<keyword evidence="11 18" id="KW-0479">Metal-binding</keyword>
<keyword evidence="9 18" id="KW-0963">Cytoplasm</keyword>
<sequence>MSELFRIPVKAASRAYDVLAGAGALEAAGASLARLCPRGRAVILADAAALAGHRARLESVLAGAGLTPDFILLDGGEGVKSWDALRIVMDALLDREMARNECLIAFGGGTVGDLAGFAASIMKRGCGFIQMPTTLLAQVDSSVGGKTGINTRHGKNLVGSFYQPDLVIADSGFLESLPRRELAAGYAEIVKAGLIADKPLFERLEAGGSGDPLALGRLAAFIADAVRFKARIVAEDEREAGVRALLNLGHTFAHAFEADASKGALIHGEAVACGIVMALKFSARLGLCGPDGAERAAAVLGRAGLPVSIRDLPGGPYDPASLTARMGQDKKNAGSGITLVLARGVGEAFISPGHDPAQINAFLEGEV</sequence>
<dbReference type="InterPro" id="IPR016037">
    <property type="entry name" value="DHQ_synth_AroB"/>
</dbReference>
<keyword evidence="10 18" id="KW-0028">Amino-acid biosynthesis</keyword>
<dbReference type="EC" id="4.2.3.4" evidence="7 18"/>
<evidence type="ECO:0000259" key="20">
    <source>
        <dbReference type="Pfam" id="PF24621"/>
    </source>
</evidence>
<dbReference type="NCBIfam" id="TIGR01357">
    <property type="entry name" value="aroB"/>
    <property type="match status" value="1"/>
</dbReference>
<feature type="binding site" evidence="18">
    <location>
        <position position="155"/>
    </location>
    <ligand>
        <name>NAD(+)</name>
        <dbReference type="ChEBI" id="CHEBI:57540"/>
    </ligand>
</feature>
<dbReference type="Pfam" id="PF24621">
    <property type="entry name" value="DHQS_C"/>
    <property type="match status" value="1"/>
</dbReference>
<comment type="cofactor">
    <cofactor evidence="18">
        <name>Co(2+)</name>
        <dbReference type="ChEBI" id="CHEBI:48828"/>
    </cofactor>
    <cofactor evidence="18">
        <name>Zn(2+)</name>
        <dbReference type="ChEBI" id="CHEBI:29105"/>
    </cofactor>
    <text evidence="18">Binds 1 divalent metal cation per subunit. Can use either Co(2+) or Zn(2+).</text>
</comment>
<evidence type="ECO:0000256" key="9">
    <source>
        <dbReference type="ARBA" id="ARBA00022490"/>
    </source>
</evidence>
<proteinExistence type="inferred from homology"/>
<evidence type="ECO:0000256" key="18">
    <source>
        <dbReference type="HAMAP-Rule" id="MF_00110"/>
    </source>
</evidence>
<dbReference type="RefSeq" id="WP_188450711.1">
    <property type="nucleotide sequence ID" value="NZ_BMFS01000001.1"/>
</dbReference>
<keyword evidence="12 18" id="KW-0547">Nucleotide-binding</keyword>
<gene>
    <name evidence="18 21" type="primary">aroB</name>
    <name evidence="21" type="ORF">GCM10007420_02280</name>
</gene>
<dbReference type="InterPro" id="IPR050071">
    <property type="entry name" value="Dehydroquinate_synthase"/>
</dbReference>
<evidence type="ECO:0000313" key="21">
    <source>
        <dbReference type="EMBL" id="GGG90662.1"/>
    </source>
</evidence>
<evidence type="ECO:0000256" key="5">
    <source>
        <dbReference type="ARBA" id="ARBA00004661"/>
    </source>
</evidence>
<dbReference type="InterPro" id="IPR056179">
    <property type="entry name" value="DHQS_C"/>
</dbReference>
<organism evidence="21 22">
    <name type="scientific">Glycocaulis albus</name>
    <dbReference type="NCBI Taxonomy" id="1382801"/>
    <lineage>
        <taxon>Bacteria</taxon>
        <taxon>Pseudomonadati</taxon>
        <taxon>Pseudomonadota</taxon>
        <taxon>Alphaproteobacteria</taxon>
        <taxon>Maricaulales</taxon>
        <taxon>Maricaulaceae</taxon>
        <taxon>Glycocaulis</taxon>
    </lineage>
</organism>
<keyword evidence="14 18" id="KW-0520">NAD</keyword>
<name>A0ABQ1XCS3_9PROT</name>
<comment type="function">
    <text evidence="3 18">Catalyzes the conversion of 3-deoxy-D-arabino-heptulosonate 7-phosphate (DAHP) to dehydroquinate (DHQ).</text>
</comment>
<protein>
    <recommendedName>
        <fullName evidence="8 18">3-dehydroquinate synthase</fullName>
        <shortName evidence="18">DHQS</shortName>
        <ecNumber evidence="7 18">4.2.3.4</ecNumber>
    </recommendedName>
</protein>
<comment type="caution">
    <text evidence="18">Lacks conserved residue(s) required for the propagation of feature annotation.</text>
</comment>
<accession>A0ABQ1XCS3</accession>
<comment type="catalytic activity">
    <reaction evidence="1 18">
        <text>7-phospho-2-dehydro-3-deoxy-D-arabino-heptonate = 3-dehydroquinate + phosphate</text>
        <dbReference type="Rhea" id="RHEA:21968"/>
        <dbReference type="ChEBI" id="CHEBI:32364"/>
        <dbReference type="ChEBI" id="CHEBI:43474"/>
        <dbReference type="ChEBI" id="CHEBI:58394"/>
        <dbReference type="EC" id="4.2.3.4"/>
    </reaction>
</comment>
<dbReference type="SUPFAM" id="SSF56796">
    <property type="entry name" value="Dehydroquinate synthase-like"/>
    <property type="match status" value="1"/>
</dbReference>
<reference evidence="22" key="1">
    <citation type="journal article" date="2019" name="Int. J. Syst. Evol. Microbiol.">
        <title>The Global Catalogue of Microorganisms (GCM) 10K type strain sequencing project: providing services to taxonomists for standard genome sequencing and annotation.</title>
        <authorList>
            <consortium name="The Broad Institute Genomics Platform"/>
            <consortium name="The Broad Institute Genome Sequencing Center for Infectious Disease"/>
            <person name="Wu L."/>
            <person name="Ma J."/>
        </authorList>
    </citation>
    <scope>NUCLEOTIDE SEQUENCE [LARGE SCALE GENOMIC DNA]</scope>
    <source>
        <strain evidence="22">CGMCC 1.12766</strain>
    </source>
</reference>
<feature type="binding site" evidence="18">
    <location>
        <position position="188"/>
    </location>
    <ligand>
        <name>Zn(2+)</name>
        <dbReference type="ChEBI" id="CHEBI:29105"/>
    </ligand>
</feature>
<dbReference type="Gene3D" id="1.20.1090.10">
    <property type="entry name" value="Dehydroquinate synthase-like - alpha domain"/>
    <property type="match status" value="1"/>
</dbReference>
<evidence type="ECO:0000256" key="13">
    <source>
        <dbReference type="ARBA" id="ARBA00022833"/>
    </source>
</evidence>
<comment type="subcellular location">
    <subcellularLocation>
        <location evidence="4 18">Cytoplasm</location>
    </subcellularLocation>
</comment>
<evidence type="ECO:0000256" key="1">
    <source>
        <dbReference type="ARBA" id="ARBA00001393"/>
    </source>
</evidence>
<evidence type="ECO:0000313" key="22">
    <source>
        <dbReference type="Proteomes" id="UP000648722"/>
    </source>
</evidence>
<comment type="cofactor">
    <cofactor evidence="2 18">
        <name>NAD(+)</name>
        <dbReference type="ChEBI" id="CHEBI:57540"/>
    </cofactor>
</comment>
<dbReference type="PANTHER" id="PTHR43622">
    <property type="entry name" value="3-DEHYDROQUINATE SYNTHASE"/>
    <property type="match status" value="1"/>
</dbReference>
<evidence type="ECO:0000256" key="15">
    <source>
        <dbReference type="ARBA" id="ARBA00023141"/>
    </source>
</evidence>
<keyword evidence="17 18" id="KW-0170">Cobalt</keyword>
<dbReference type="EMBL" id="BMFS01000001">
    <property type="protein sequence ID" value="GGG90662.1"/>
    <property type="molecule type" value="Genomic_DNA"/>
</dbReference>
<feature type="domain" description="3-dehydroquinate synthase C-terminal" evidence="20">
    <location>
        <begin position="185"/>
        <end position="332"/>
    </location>
</feature>
<evidence type="ECO:0000256" key="17">
    <source>
        <dbReference type="ARBA" id="ARBA00023285"/>
    </source>
</evidence>
<evidence type="ECO:0000256" key="14">
    <source>
        <dbReference type="ARBA" id="ARBA00023027"/>
    </source>
</evidence>
<evidence type="ECO:0000256" key="7">
    <source>
        <dbReference type="ARBA" id="ARBA00013031"/>
    </source>
</evidence>
<feature type="binding site" evidence="18">
    <location>
        <position position="250"/>
    </location>
    <ligand>
        <name>Zn(2+)</name>
        <dbReference type="ChEBI" id="CHEBI:29105"/>
    </ligand>
</feature>
<dbReference type="PANTHER" id="PTHR43622:SF7">
    <property type="entry name" value="3-DEHYDROQUINATE SYNTHASE, CHLOROPLASTIC"/>
    <property type="match status" value="1"/>
</dbReference>
<evidence type="ECO:0000256" key="10">
    <source>
        <dbReference type="ARBA" id="ARBA00022605"/>
    </source>
</evidence>
<dbReference type="Pfam" id="PF01761">
    <property type="entry name" value="DHQ_synthase"/>
    <property type="match status" value="1"/>
</dbReference>
<evidence type="ECO:0000256" key="3">
    <source>
        <dbReference type="ARBA" id="ARBA00003485"/>
    </source>
</evidence>
<evidence type="ECO:0000256" key="4">
    <source>
        <dbReference type="ARBA" id="ARBA00004496"/>
    </source>
</evidence>
<dbReference type="Proteomes" id="UP000648722">
    <property type="component" value="Unassembled WGS sequence"/>
</dbReference>
<keyword evidence="13 18" id="KW-0862">Zinc</keyword>
<comment type="caution">
    <text evidence="21">The sequence shown here is derived from an EMBL/GenBank/DDBJ whole genome shotgun (WGS) entry which is preliminary data.</text>
</comment>
<evidence type="ECO:0000256" key="6">
    <source>
        <dbReference type="ARBA" id="ARBA00005412"/>
    </source>
</evidence>
<evidence type="ECO:0000256" key="8">
    <source>
        <dbReference type="ARBA" id="ARBA00017684"/>
    </source>
</evidence>
<dbReference type="CDD" id="cd08195">
    <property type="entry name" value="DHQS"/>
    <property type="match status" value="1"/>
</dbReference>
<feature type="binding site" evidence="18">
    <location>
        <position position="267"/>
    </location>
    <ligand>
        <name>Zn(2+)</name>
        <dbReference type="ChEBI" id="CHEBI:29105"/>
    </ligand>
</feature>
<dbReference type="HAMAP" id="MF_00110">
    <property type="entry name" value="DHQ_synthase"/>
    <property type="match status" value="1"/>
</dbReference>
<keyword evidence="16 18" id="KW-0456">Lyase</keyword>
<evidence type="ECO:0000256" key="12">
    <source>
        <dbReference type="ARBA" id="ARBA00022741"/>
    </source>
</evidence>
<dbReference type="InterPro" id="IPR030960">
    <property type="entry name" value="DHQS/DOIS_N"/>
</dbReference>
<evidence type="ECO:0000256" key="2">
    <source>
        <dbReference type="ARBA" id="ARBA00001911"/>
    </source>
</evidence>
<dbReference type="InterPro" id="IPR030963">
    <property type="entry name" value="DHQ_synth_fam"/>
</dbReference>
<evidence type="ECO:0000256" key="11">
    <source>
        <dbReference type="ARBA" id="ARBA00022723"/>
    </source>
</evidence>
<comment type="pathway">
    <text evidence="5 18">Metabolic intermediate biosynthesis; chorismate biosynthesis; chorismate from D-erythrose 4-phosphate and phosphoenolpyruvate: step 2/7.</text>
</comment>
<dbReference type="PIRSF" id="PIRSF001455">
    <property type="entry name" value="DHQ_synth"/>
    <property type="match status" value="1"/>
</dbReference>